<dbReference type="Proteomes" id="UP000184356">
    <property type="component" value="Unassembled WGS sequence"/>
</dbReference>
<dbReference type="AlphaFoldDB" id="A0A1L9T6M5"/>
<dbReference type="Pfam" id="PF17107">
    <property type="entry name" value="SesA"/>
    <property type="match status" value="1"/>
</dbReference>
<organism evidence="3 4">
    <name type="scientific">Aspergillus sydowii CBS 593.65</name>
    <dbReference type="NCBI Taxonomy" id="1036612"/>
    <lineage>
        <taxon>Eukaryota</taxon>
        <taxon>Fungi</taxon>
        <taxon>Dikarya</taxon>
        <taxon>Ascomycota</taxon>
        <taxon>Pezizomycotina</taxon>
        <taxon>Eurotiomycetes</taxon>
        <taxon>Eurotiomycetidae</taxon>
        <taxon>Eurotiales</taxon>
        <taxon>Aspergillaceae</taxon>
        <taxon>Aspergillus</taxon>
        <taxon>Aspergillus subgen. Nidulantes</taxon>
    </lineage>
</organism>
<proteinExistence type="predicted"/>
<dbReference type="Pfam" id="PF00023">
    <property type="entry name" value="Ank"/>
    <property type="match status" value="1"/>
</dbReference>
<dbReference type="OrthoDB" id="3200163at2759"/>
<protein>
    <recommendedName>
        <fullName evidence="2">NACHT-NTPase and P-loop NTPases N-terminal domain-containing protein</fullName>
    </recommendedName>
</protein>
<dbReference type="Gene3D" id="1.25.40.20">
    <property type="entry name" value="Ankyrin repeat-containing domain"/>
    <property type="match status" value="1"/>
</dbReference>
<feature type="domain" description="NACHT-NTPase and P-loop NTPases N-terminal" evidence="2">
    <location>
        <begin position="18"/>
        <end position="139"/>
    </location>
</feature>
<evidence type="ECO:0000313" key="3">
    <source>
        <dbReference type="EMBL" id="OJJ55021.1"/>
    </source>
</evidence>
<dbReference type="InterPro" id="IPR031352">
    <property type="entry name" value="SesA"/>
</dbReference>
<dbReference type="SUPFAM" id="SSF48403">
    <property type="entry name" value="Ankyrin repeat"/>
    <property type="match status" value="1"/>
</dbReference>
<dbReference type="PROSITE" id="PS50297">
    <property type="entry name" value="ANK_REP_REGION"/>
    <property type="match status" value="1"/>
</dbReference>
<gene>
    <name evidence="3" type="ORF">ASPSYDRAFT_439518</name>
</gene>
<keyword evidence="4" id="KW-1185">Reference proteome</keyword>
<dbReference type="InterPro" id="IPR036770">
    <property type="entry name" value="Ankyrin_rpt-contain_sf"/>
</dbReference>
<dbReference type="InterPro" id="IPR002110">
    <property type="entry name" value="Ankyrin_rpt"/>
</dbReference>
<evidence type="ECO:0000256" key="1">
    <source>
        <dbReference type="PROSITE-ProRule" id="PRU00023"/>
    </source>
</evidence>
<evidence type="ECO:0000259" key="2">
    <source>
        <dbReference type="Pfam" id="PF17107"/>
    </source>
</evidence>
<dbReference type="GeneID" id="63762832"/>
<dbReference type="STRING" id="1036612.A0A1L9T6M5"/>
<keyword evidence="1" id="KW-0040">ANK repeat</keyword>
<accession>A0A1L9T6M5</accession>
<dbReference type="RefSeq" id="XP_040698827.1">
    <property type="nucleotide sequence ID" value="XM_040846759.1"/>
</dbReference>
<reference evidence="4" key="1">
    <citation type="journal article" date="2017" name="Genome Biol.">
        <title>Comparative genomics reveals high biological diversity and specific adaptations in the industrially and medically important fungal genus Aspergillus.</title>
        <authorList>
            <person name="de Vries R.P."/>
            <person name="Riley R."/>
            <person name="Wiebenga A."/>
            <person name="Aguilar-Osorio G."/>
            <person name="Amillis S."/>
            <person name="Uchima C.A."/>
            <person name="Anderluh G."/>
            <person name="Asadollahi M."/>
            <person name="Askin M."/>
            <person name="Barry K."/>
            <person name="Battaglia E."/>
            <person name="Bayram O."/>
            <person name="Benocci T."/>
            <person name="Braus-Stromeyer S.A."/>
            <person name="Caldana C."/>
            <person name="Canovas D."/>
            <person name="Cerqueira G.C."/>
            <person name="Chen F."/>
            <person name="Chen W."/>
            <person name="Choi C."/>
            <person name="Clum A."/>
            <person name="Dos Santos R.A."/>
            <person name="Damasio A.R."/>
            <person name="Diallinas G."/>
            <person name="Emri T."/>
            <person name="Fekete E."/>
            <person name="Flipphi M."/>
            <person name="Freyberg S."/>
            <person name="Gallo A."/>
            <person name="Gournas C."/>
            <person name="Habgood R."/>
            <person name="Hainaut M."/>
            <person name="Harispe M.L."/>
            <person name="Henrissat B."/>
            <person name="Hilden K.S."/>
            <person name="Hope R."/>
            <person name="Hossain A."/>
            <person name="Karabika E."/>
            <person name="Karaffa L."/>
            <person name="Karanyi Z."/>
            <person name="Krasevec N."/>
            <person name="Kuo A."/>
            <person name="Kusch H."/>
            <person name="LaButti K."/>
            <person name="Lagendijk E.L."/>
            <person name="Lapidus A."/>
            <person name="Levasseur A."/>
            <person name="Lindquist E."/>
            <person name="Lipzen A."/>
            <person name="Logrieco A.F."/>
            <person name="MacCabe A."/>
            <person name="Maekelae M.R."/>
            <person name="Malavazi I."/>
            <person name="Melin P."/>
            <person name="Meyer V."/>
            <person name="Mielnichuk N."/>
            <person name="Miskei M."/>
            <person name="Molnar A.P."/>
            <person name="Mule G."/>
            <person name="Ngan C.Y."/>
            <person name="Orejas M."/>
            <person name="Orosz E."/>
            <person name="Ouedraogo J.P."/>
            <person name="Overkamp K.M."/>
            <person name="Park H.-S."/>
            <person name="Perrone G."/>
            <person name="Piumi F."/>
            <person name="Punt P.J."/>
            <person name="Ram A.F."/>
            <person name="Ramon A."/>
            <person name="Rauscher S."/>
            <person name="Record E."/>
            <person name="Riano-Pachon D.M."/>
            <person name="Robert V."/>
            <person name="Roehrig J."/>
            <person name="Ruller R."/>
            <person name="Salamov A."/>
            <person name="Salih N.S."/>
            <person name="Samson R.A."/>
            <person name="Sandor E."/>
            <person name="Sanguinetti M."/>
            <person name="Schuetze T."/>
            <person name="Sepcic K."/>
            <person name="Shelest E."/>
            <person name="Sherlock G."/>
            <person name="Sophianopoulou V."/>
            <person name="Squina F.M."/>
            <person name="Sun H."/>
            <person name="Susca A."/>
            <person name="Todd R.B."/>
            <person name="Tsang A."/>
            <person name="Unkles S.E."/>
            <person name="van de Wiele N."/>
            <person name="van Rossen-Uffink D."/>
            <person name="Oliveira J.V."/>
            <person name="Vesth T.C."/>
            <person name="Visser J."/>
            <person name="Yu J.-H."/>
            <person name="Zhou M."/>
            <person name="Andersen M.R."/>
            <person name="Archer D.B."/>
            <person name="Baker S.E."/>
            <person name="Benoit I."/>
            <person name="Brakhage A.A."/>
            <person name="Braus G.H."/>
            <person name="Fischer R."/>
            <person name="Frisvad J.C."/>
            <person name="Goldman G.H."/>
            <person name="Houbraken J."/>
            <person name="Oakley B."/>
            <person name="Pocsi I."/>
            <person name="Scazzocchio C."/>
            <person name="Seiboth B."/>
            <person name="vanKuyk P.A."/>
            <person name="Wortman J."/>
            <person name="Dyer P.S."/>
            <person name="Grigoriev I.V."/>
        </authorList>
    </citation>
    <scope>NUCLEOTIDE SEQUENCE [LARGE SCALE GENOMIC DNA]</scope>
    <source>
        <strain evidence="4">CBS 593.65</strain>
    </source>
</reference>
<evidence type="ECO:0000313" key="4">
    <source>
        <dbReference type="Proteomes" id="UP000184356"/>
    </source>
</evidence>
<sequence>MAEVIGVVSGAVTFAAVVVQVGNSITTLRDCWDQINDAPEDLRKLLQELELFSLILTDIEEDLSQSPILTNLNNSKYMLQCLTLCKEAAQDLEALCNDIVRDMKPASRLRLSYKSAKIVMRKGKIDKHMSRLQKVIRLLMLSQQSYTRALIQVQPQLIVERIRQHEPGCPEMASSTTVVSLEDTKACTNQTASCTPKRQCRDFPYHRECIWRLSLPLWMTSKVIEVAGTRAPSGWNWMLRTYSVIPRESAAVLCAVSGNIQGLQDLFAARQASPFDRVGDTDQTLLHFVGRKNRKEIIELLLSEGADPNSSDRLPVCSRVVPTSDRTRERETPSVLASMRVLLQRIEVNYETAEDAVEYVLSDFLGTPEEFTVLQQHFCPSFYQLPKLDRIKLALRVVHEYFLPHLEPGLIRTIIGMDDLAAIDINEIHFSWTTTTLIHSTAFRVGLCQGDLQVSDPTRGARQAFDSYGDLLRELLRLGADVHAVVDGMTPLLAFLEGYFSVSTLPKFEDRNNACNSAIQTWLGNLEAVGIDLAAYGETEQYNWMNKAPRREFSAWNIEELCHDTRRVIGFAYGPSPKDWHMWLAEASDRFVGEFWDMIERPVEEMPGSWPEK</sequence>
<dbReference type="EMBL" id="KV878593">
    <property type="protein sequence ID" value="OJJ55021.1"/>
    <property type="molecule type" value="Genomic_DNA"/>
</dbReference>
<dbReference type="VEuPathDB" id="FungiDB:ASPSYDRAFT_439518"/>
<dbReference type="PROSITE" id="PS50088">
    <property type="entry name" value="ANK_REPEAT"/>
    <property type="match status" value="1"/>
</dbReference>
<feature type="repeat" description="ANK" evidence="1">
    <location>
        <begin position="281"/>
        <end position="313"/>
    </location>
</feature>
<name>A0A1L9T6M5_9EURO</name>